<protein>
    <submittedName>
        <fullName evidence="2">Uncharacterized protein</fullName>
    </submittedName>
</protein>
<organism evidence="2 3">
    <name type="scientific">Favolaschia claudopus</name>
    <dbReference type="NCBI Taxonomy" id="2862362"/>
    <lineage>
        <taxon>Eukaryota</taxon>
        <taxon>Fungi</taxon>
        <taxon>Dikarya</taxon>
        <taxon>Basidiomycota</taxon>
        <taxon>Agaricomycotina</taxon>
        <taxon>Agaricomycetes</taxon>
        <taxon>Agaricomycetidae</taxon>
        <taxon>Agaricales</taxon>
        <taxon>Marasmiineae</taxon>
        <taxon>Mycenaceae</taxon>
        <taxon>Favolaschia</taxon>
    </lineage>
</organism>
<reference evidence="2 3" key="1">
    <citation type="journal article" date="2024" name="J Genomics">
        <title>Draft genome sequencing and assembly of Favolaschia claudopus CIRM-BRFM 2984 isolated from oak limbs.</title>
        <authorList>
            <person name="Navarro D."/>
            <person name="Drula E."/>
            <person name="Chaduli D."/>
            <person name="Cazenave R."/>
            <person name="Ahrendt S."/>
            <person name="Wang J."/>
            <person name="Lipzen A."/>
            <person name="Daum C."/>
            <person name="Barry K."/>
            <person name="Grigoriev I.V."/>
            <person name="Favel A."/>
            <person name="Rosso M.N."/>
            <person name="Martin F."/>
        </authorList>
    </citation>
    <scope>NUCLEOTIDE SEQUENCE [LARGE SCALE GENOMIC DNA]</scope>
    <source>
        <strain evidence="2 3">CIRM-BRFM 2984</strain>
    </source>
</reference>
<dbReference type="Proteomes" id="UP001362999">
    <property type="component" value="Unassembled WGS sequence"/>
</dbReference>
<gene>
    <name evidence="2" type="ORF">R3P38DRAFT_3226818</name>
</gene>
<accession>A0AAV9ZT37</accession>
<comment type="caution">
    <text evidence="2">The sequence shown here is derived from an EMBL/GenBank/DDBJ whole genome shotgun (WGS) entry which is preliminary data.</text>
</comment>
<keyword evidence="3" id="KW-1185">Reference proteome</keyword>
<evidence type="ECO:0000313" key="3">
    <source>
        <dbReference type="Proteomes" id="UP001362999"/>
    </source>
</evidence>
<name>A0AAV9ZT37_9AGAR</name>
<sequence>MRRFNRHRDAFSNGTNTHPPELEFRKPRLREQEAVTVGLLVTGSQNKNEKGEETLKLIVSSNEEGEDAMMIPTPTYDEGVDLISYSQSAIFVKREASTAKNNAEAMSVDAAKEEGDVKGIFAEFKADDGR</sequence>
<evidence type="ECO:0000256" key="1">
    <source>
        <dbReference type="SAM" id="MobiDB-lite"/>
    </source>
</evidence>
<evidence type="ECO:0000313" key="2">
    <source>
        <dbReference type="EMBL" id="KAK6992144.1"/>
    </source>
</evidence>
<feature type="region of interest" description="Disordered" evidence="1">
    <location>
        <begin position="1"/>
        <end position="24"/>
    </location>
</feature>
<proteinExistence type="predicted"/>
<dbReference type="EMBL" id="JAWWNJ010000113">
    <property type="protein sequence ID" value="KAK6992144.1"/>
    <property type="molecule type" value="Genomic_DNA"/>
</dbReference>
<dbReference type="AlphaFoldDB" id="A0AAV9ZT37"/>